<accession>W6UI18</accession>
<evidence type="ECO:0000313" key="1">
    <source>
        <dbReference type="EMBL" id="EUB57737.1"/>
    </source>
</evidence>
<dbReference type="RefSeq" id="XP_024348933.1">
    <property type="nucleotide sequence ID" value="XM_024496646.1"/>
</dbReference>
<dbReference type="AlphaFoldDB" id="W6UI18"/>
<dbReference type="EMBL" id="APAU02000076">
    <property type="protein sequence ID" value="EUB57737.1"/>
    <property type="molecule type" value="Genomic_DNA"/>
</dbReference>
<organism evidence="1 2">
    <name type="scientific">Echinococcus granulosus</name>
    <name type="common">Hydatid tapeworm</name>
    <dbReference type="NCBI Taxonomy" id="6210"/>
    <lineage>
        <taxon>Eukaryota</taxon>
        <taxon>Metazoa</taxon>
        <taxon>Spiralia</taxon>
        <taxon>Lophotrochozoa</taxon>
        <taxon>Platyhelminthes</taxon>
        <taxon>Cestoda</taxon>
        <taxon>Eucestoda</taxon>
        <taxon>Cyclophyllidea</taxon>
        <taxon>Taeniidae</taxon>
        <taxon>Echinococcus</taxon>
        <taxon>Echinococcus granulosus group</taxon>
    </lineage>
</organism>
<dbReference type="Proteomes" id="UP000019149">
    <property type="component" value="Unassembled WGS sequence"/>
</dbReference>
<sequence length="143" mass="17263">MMWILLVRLRKRDSSTFTKKLEFPDLQNFPQREFAHSNTIATQFWKIIVGEFNQLVIFKYKHTCYIEKRPLTILFNQGETVKSHTLTPKNGHLFKFKHVYLNQAMNKYINCTHKQKKQRIYPPFCPSYYARKLPIFLILSDKF</sequence>
<name>W6UI18_ECHGR</name>
<dbReference type="GeneID" id="36343112"/>
<comment type="caution">
    <text evidence="1">The sequence shown here is derived from an EMBL/GenBank/DDBJ whole genome shotgun (WGS) entry which is preliminary data.</text>
</comment>
<keyword evidence="2" id="KW-1185">Reference proteome</keyword>
<protein>
    <submittedName>
        <fullName evidence="1">Uncharacterized protein</fullName>
    </submittedName>
</protein>
<gene>
    <name evidence="1" type="ORF">EGR_07397</name>
</gene>
<evidence type="ECO:0000313" key="2">
    <source>
        <dbReference type="Proteomes" id="UP000019149"/>
    </source>
</evidence>
<dbReference type="KEGG" id="egl:EGR_07397"/>
<reference evidence="1 2" key="1">
    <citation type="journal article" date="2013" name="Nat. Genet.">
        <title>The genome of the hydatid tapeworm Echinococcus granulosus.</title>
        <authorList>
            <person name="Zheng H."/>
            <person name="Zhang W."/>
            <person name="Zhang L."/>
            <person name="Zhang Z."/>
            <person name="Li J."/>
            <person name="Lu G."/>
            <person name="Zhu Y."/>
            <person name="Wang Y."/>
            <person name="Huang Y."/>
            <person name="Liu J."/>
            <person name="Kang H."/>
            <person name="Chen J."/>
            <person name="Wang L."/>
            <person name="Chen A."/>
            <person name="Yu S."/>
            <person name="Gao Z."/>
            <person name="Jin L."/>
            <person name="Gu W."/>
            <person name="Wang Z."/>
            <person name="Zhao L."/>
            <person name="Shi B."/>
            <person name="Wen H."/>
            <person name="Lin R."/>
            <person name="Jones M.K."/>
            <person name="Brejova B."/>
            <person name="Vinar T."/>
            <person name="Zhao G."/>
            <person name="McManus D.P."/>
            <person name="Chen Z."/>
            <person name="Zhou Y."/>
            <person name="Wang S."/>
        </authorList>
    </citation>
    <scope>NUCLEOTIDE SEQUENCE [LARGE SCALE GENOMIC DNA]</scope>
</reference>
<dbReference type="CTD" id="36343112"/>
<proteinExistence type="predicted"/>